<reference evidence="2" key="2">
    <citation type="submission" date="2020-09" db="EMBL/GenBank/DDBJ databases">
        <authorList>
            <person name="Sun Q."/>
            <person name="Zhou Y."/>
        </authorList>
    </citation>
    <scope>NUCLEOTIDE SEQUENCE</scope>
    <source>
        <strain evidence="2">CGMCC 1.12698</strain>
    </source>
</reference>
<sequence>MSNLLIEDKPLLVLPVLACECGLNEAMFLQQLHYWIQRSENVRDGYTWVYNSYVNWQKQFPFWSISTLKRLVWKLEEEGYIISANYNRLKLDKTKWYRINYEKLAHLSESYRQTEQADYSHLNSQHSMSEPLEGSDLTTLQSEVNRPIPESTTDTNSESTAENAAASHSFVKEIGKEQSSADDVLASVRRMEIELIAQRFMELRKSGSKLKQSDYNGITEVLDTGIAREDALRWMEECFQHYRPRHHRDKINSFLYCVPYILERHAERFRASIRRQVRGKYNKEDFDLSELPSKYNEENFDLDD</sequence>
<dbReference type="Proteomes" id="UP000605259">
    <property type="component" value="Unassembled WGS sequence"/>
</dbReference>
<feature type="region of interest" description="Disordered" evidence="1">
    <location>
        <begin position="118"/>
        <end position="137"/>
    </location>
</feature>
<evidence type="ECO:0000256" key="1">
    <source>
        <dbReference type="SAM" id="MobiDB-lite"/>
    </source>
</evidence>
<protein>
    <recommendedName>
        <fullName evidence="4">Replication protein</fullName>
    </recommendedName>
</protein>
<reference evidence="2" key="1">
    <citation type="journal article" date="2014" name="Int. J. Syst. Evol. Microbiol.">
        <title>Complete genome sequence of Corynebacterium casei LMG S-19264T (=DSM 44701T), isolated from a smear-ripened cheese.</title>
        <authorList>
            <consortium name="US DOE Joint Genome Institute (JGI-PGF)"/>
            <person name="Walter F."/>
            <person name="Albersmeier A."/>
            <person name="Kalinowski J."/>
            <person name="Ruckert C."/>
        </authorList>
    </citation>
    <scope>NUCLEOTIDE SEQUENCE</scope>
    <source>
        <strain evidence="2">CGMCC 1.12698</strain>
    </source>
</reference>
<feature type="compositionally biased region" description="Low complexity" evidence="1">
    <location>
        <begin position="155"/>
        <end position="166"/>
    </location>
</feature>
<keyword evidence="3" id="KW-1185">Reference proteome</keyword>
<evidence type="ECO:0008006" key="4">
    <source>
        <dbReference type="Google" id="ProtNLM"/>
    </source>
</evidence>
<proteinExistence type="predicted"/>
<name>A0A917AW67_9BACI</name>
<accession>A0A917AW67</accession>
<dbReference type="EMBL" id="BMFK01000003">
    <property type="protein sequence ID" value="GGE79650.1"/>
    <property type="molecule type" value="Genomic_DNA"/>
</dbReference>
<dbReference type="AlphaFoldDB" id="A0A917AW67"/>
<evidence type="ECO:0000313" key="3">
    <source>
        <dbReference type="Proteomes" id="UP000605259"/>
    </source>
</evidence>
<evidence type="ECO:0000313" key="2">
    <source>
        <dbReference type="EMBL" id="GGE79650.1"/>
    </source>
</evidence>
<dbReference type="RefSeq" id="WP_188389448.1">
    <property type="nucleotide sequence ID" value="NZ_BMFK01000003.1"/>
</dbReference>
<feature type="compositionally biased region" description="Polar residues" evidence="1">
    <location>
        <begin position="118"/>
        <end position="128"/>
    </location>
</feature>
<organism evidence="2 3">
    <name type="scientific">Priestia taiwanensis</name>
    <dbReference type="NCBI Taxonomy" id="1347902"/>
    <lineage>
        <taxon>Bacteria</taxon>
        <taxon>Bacillati</taxon>
        <taxon>Bacillota</taxon>
        <taxon>Bacilli</taxon>
        <taxon>Bacillales</taxon>
        <taxon>Bacillaceae</taxon>
        <taxon>Priestia</taxon>
    </lineage>
</organism>
<comment type="caution">
    <text evidence="2">The sequence shown here is derived from an EMBL/GenBank/DDBJ whole genome shotgun (WGS) entry which is preliminary data.</text>
</comment>
<gene>
    <name evidence="2" type="ORF">GCM10007140_31530</name>
</gene>
<feature type="region of interest" description="Disordered" evidence="1">
    <location>
        <begin position="146"/>
        <end position="166"/>
    </location>
</feature>